<dbReference type="PROSITE" id="PS50222">
    <property type="entry name" value="EF_HAND_2"/>
    <property type="match status" value="2"/>
</dbReference>
<dbReference type="InterPro" id="IPR039647">
    <property type="entry name" value="EF_hand_pair_protein_CML-like"/>
</dbReference>
<keyword evidence="4" id="KW-0472">Membrane</keyword>
<dbReference type="CDD" id="cd00051">
    <property type="entry name" value="EFh"/>
    <property type="match status" value="1"/>
</dbReference>
<evidence type="ECO:0000256" key="3">
    <source>
        <dbReference type="ARBA" id="ARBA00022837"/>
    </source>
</evidence>
<keyword evidence="7" id="KW-1185">Reference proteome</keyword>
<dbReference type="Proteomes" id="UP001454036">
    <property type="component" value="Unassembled WGS sequence"/>
</dbReference>
<keyword evidence="4" id="KW-1133">Transmembrane helix</keyword>
<keyword evidence="2" id="KW-0677">Repeat</keyword>
<comment type="caution">
    <text evidence="6">The sequence shown here is derived from an EMBL/GenBank/DDBJ whole genome shotgun (WGS) entry which is preliminary data.</text>
</comment>
<accession>A0AAV3PCK5</accession>
<dbReference type="PANTHER" id="PTHR10891">
    <property type="entry name" value="EF-HAND CALCIUM-BINDING DOMAIN CONTAINING PROTEIN"/>
    <property type="match status" value="1"/>
</dbReference>
<reference evidence="6 7" key="1">
    <citation type="submission" date="2024-01" db="EMBL/GenBank/DDBJ databases">
        <title>The complete chloroplast genome sequence of Lithospermum erythrorhizon: insights into the phylogenetic relationship among Boraginaceae species and the maternal lineages of purple gromwells.</title>
        <authorList>
            <person name="Okada T."/>
            <person name="Watanabe K."/>
        </authorList>
    </citation>
    <scope>NUCLEOTIDE SEQUENCE [LARGE SCALE GENOMIC DNA]</scope>
</reference>
<organism evidence="6 7">
    <name type="scientific">Lithospermum erythrorhizon</name>
    <name type="common">Purple gromwell</name>
    <name type="synonym">Lithospermum officinale var. erythrorhizon</name>
    <dbReference type="NCBI Taxonomy" id="34254"/>
    <lineage>
        <taxon>Eukaryota</taxon>
        <taxon>Viridiplantae</taxon>
        <taxon>Streptophyta</taxon>
        <taxon>Embryophyta</taxon>
        <taxon>Tracheophyta</taxon>
        <taxon>Spermatophyta</taxon>
        <taxon>Magnoliopsida</taxon>
        <taxon>eudicotyledons</taxon>
        <taxon>Gunneridae</taxon>
        <taxon>Pentapetalae</taxon>
        <taxon>asterids</taxon>
        <taxon>lamiids</taxon>
        <taxon>Boraginales</taxon>
        <taxon>Boraginaceae</taxon>
        <taxon>Boraginoideae</taxon>
        <taxon>Lithospermeae</taxon>
        <taxon>Lithospermum</taxon>
    </lineage>
</organism>
<dbReference type="Gene3D" id="1.10.238.10">
    <property type="entry name" value="EF-hand"/>
    <property type="match status" value="1"/>
</dbReference>
<keyword evidence="4" id="KW-0812">Transmembrane</keyword>
<proteinExistence type="predicted"/>
<evidence type="ECO:0000256" key="1">
    <source>
        <dbReference type="ARBA" id="ARBA00022723"/>
    </source>
</evidence>
<sequence>MEKTNPSSSVVGCMLICYKAASDPLACLTVILSSIFISLIIRFPFFDLLWSNALKWFINAKVHVAPADSTTKSSCSEGNGKSFYSSSLLTETEMVMERLGIYGMCFDNSKNIGSKEIMGLFEEEEPRMEEVKEAFDVFDENGDGFIDAKELKRIIGKLGFEEASEVECQRMIKTFDCDGDGRISVGEFVKLLEYSFF</sequence>
<feature type="domain" description="EF-hand" evidence="5">
    <location>
        <begin position="163"/>
        <end position="197"/>
    </location>
</feature>
<dbReference type="InterPro" id="IPR002048">
    <property type="entry name" value="EF_hand_dom"/>
</dbReference>
<dbReference type="EMBL" id="BAABME010001335">
    <property type="protein sequence ID" value="GAA0149011.1"/>
    <property type="molecule type" value="Genomic_DNA"/>
</dbReference>
<feature type="domain" description="EF-hand" evidence="5">
    <location>
        <begin position="126"/>
        <end position="161"/>
    </location>
</feature>
<dbReference type="Pfam" id="PF13499">
    <property type="entry name" value="EF-hand_7"/>
    <property type="match status" value="1"/>
</dbReference>
<dbReference type="PROSITE" id="PS00018">
    <property type="entry name" value="EF_HAND_1"/>
    <property type="match status" value="2"/>
</dbReference>
<protein>
    <recommendedName>
        <fullName evidence="5">EF-hand domain-containing protein</fullName>
    </recommendedName>
</protein>
<keyword evidence="1" id="KW-0479">Metal-binding</keyword>
<dbReference type="GO" id="GO:0005509">
    <property type="term" value="F:calcium ion binding"/>
    <property type="evidence" value="ECO:0007669"/>
    <property type="project" value="InterPro"/>
</dbReference>
<evidence type="ECO:0000256" key="4">
    <source>
        <dbReference type="SAM" id="Phobius"/>
    </source>
</evidence>
<feature type="transmembrane region" description="Helical" evidence="4">
    <location>
        <begin position="25"/>
        <end position="45"/>
    </location>
</feature>
<name>A0AAV3PCK5_LITER</name>
<dbReference type="AlphaFoldDB" id="A0AAV3PCK5"/>
<dbReference type="InterPro" id="IPR018247">
    <property type="entry name" value="EF_Hand_1_Ca_BS"/>
</dbReference>
<gene>
    <name evidence="6" type="ORF">LIER_08294</name>
</gene>
<dbReference type="SUPFAM" id="SSF47473">
    <property type="entry name" value="EF-hand"/>
    <property type="match status" value="1"/>
</dbReference>
<evidence type="ECO:0000313" key="7">
    <source>
        <dbReference type="Proteomes" id="UP001454036"/>
    </source>
</evidence>
<dbReference type="FunFam" id="1.10.238.10:FF:000001">
    <property type="entry name" value="Calmodulin 1"/>
    <property type="match status" value="1"/>
</dbReference>
<evidence type="ECO:0000259" key="5">
    <source>
        <dbReference type="PROSITE" id="PS50222"/>
    </source>
</evidence>
<keyword evidence="3" id="KW-0106">Calcium</keyword>
<evidence type="ECO:0000256" key="2">
    <source>
        <dbReference type="ARBA" id="ARBA00022737"/>
    </source>
</evidence>
<dbReference type="SMART" id="SM00054">
    <property type="entry name" value="EFh"/>
    <property type="match status" value="2"/>
</dbReference>
<evidence type="ECO:0000313" key="6">
    <source>
        <dbReference type="EMBL" id="GAA0149011.1"/>
    </source>
</evidence>
<dbReference type="InterPro" id="IPR011992">
    <property type="entry name" value="EF-hand-dom_pair"/>
</dbReference>